<dbReference type="KEGG" id="bayd:BSPP4475_07965"/>
<feature type="signal peptide" evidence="2">
    <location>
        <begin position="1"/>
        <end position="23"/>
    </location>
</feature>
<keyword evidence="1" id="KW-0175">Coiled coil</keyword>
<reference evidence="3" key="1">
    <citation type="submission" date="2023-07" db="EMBL/GenBank/DDBJ databases">
        <authorList>
            <person name="Ivanov I."/>
            <person name="Teneva D."/>
            <person name="Stoikov I."/>
        </authorList>
    </citation>
    <scope>NUCLEOTIDE SEQUENCE</scope>
    <source>
        <strain evidence="3">4475</strain>
    </source>
</reference>
<dbReference type="AlphaFoldDB" id="A0AA48M7U3"/>
<proteinExistence type="predicted"/>
<sequence>MKKLVLGSLALVCTISLTSSALAASSSKISTSQTITNKSIYEKKLIELQEKKAEYKKQVDSKVSKDNITIQGKLGYLVKLALEVIEAAIKYGGDEVAHILKWLDADTAKVFKENSSKIAKAVGKVADKLDELEEVTQSYIKKELYKALTAAGISGTYALPIADAIARTVTFLLT</sequence>
<name>A0AA48M7U3_9BACL</name>
<protein>
    <recommendedName>
        <fullName evidence="5">Secreted protein</fullName>
    </recommendedName>
</protein>
<organism evidence="3 4">
    <name type="scientific">Brevibacillus aydinogluensis</name>
    <dbReference type="NCBI Taxonomy" id="927786"/>
    <lineage>
        <taxon>Bacteria</taxon>
        <taxon>Bacillati</taxon>
        <taxon>Bacillota</taxon>
        <taxon>Bacilli</taxon>
        <taxon>Bacillales</taxon>
        <taxon>Paenibacillaceae</taxon>
        <taxon>Brevibacillus</taxon>
    </lineage>
</organism>
<evidence type="ECO:0000256" key="1">
    <source>
        <dbReference type="SAM" id="Coils"/>
    </source>
</evidence>
<evidence type="ECO:0000313" key="3">
    <source>
        <dbReference type="EMBL" id="CAJ1002246.1"/>
    </source>
</evidence>
<evidence type="ECO:0008006" key="5">
    <source>
        <dbReference type="Google" id="ProtNLM"/>
    </source>
</evidence>
<evidence type="ECO:0000313" key="4">
    <source>
        <dbReference type="Proteomes" id="UP001189619"/>
    </source>
</evidence>
<keyword evidence="4" id="KW-1185">Reference proteome</keyword>
<dbReference type="Proteomes" id="UP001189619">
    <property type="component" value="Chromosome"/>
</dbReference>
<dbReference type="EMBL" id="OY569118">
    <property type="protein sequence ID" value="CAJ1002246.1"/>
    <property type="molecule type" value="Genomic_DNA"/>
</dbReference>
<gene>
    <name evidence="3" type="ORF">BSPP4475_07965</name>
</gene>
<evidence type="ECO:0000256" key="2">
    <source>
        <dbReference type="SAM" id="SignalP"/>
    </source>
</evidence>
<feature type="chain" id="PRO_5041413915" description="Secreted protein" evidence="2">
    <location>
        <begin position="24"/>
        <end position="174"/>
    </location>
</feature>
<dbReference type="RefSeq" id="WP_304415359.1">
    <property type="nucleotide sequence ID" value="NZ_OY569118.1"/>
</dbReference>
<accession>A0AA48M7U3</accession>
<feature type="coiled-coil region" evidence="1">
    <location>
        <begin position="38"/>
        <end position="65"/>
    </location>
</feature>
<keyword evidence="2" id="KW-0732">Signal</keyword>